<name>A0ABR1U7X6_9PEZI</name>
<sequence>MEIRPAGTDILGASEIARKPEYAALWDRTQGVKAAVRDVSEEEYVKYLPEGFEATIVDDLRFFAEYGYAGRNPRVKTPAELGIKTTSLEEFFRGRTRVRF</sequence>
<evidence type="ECO:0000313" key="2">
    <source>
        <dbReference type="Proteomes" id="UP001444661"/>
    </source>
</evidence>
<keyword evidence="2" id="KW-1185">Reference proteome</keyword>
<comment type="caution">
    <text evidence="1">The sequence shown here is derived from an EMBL/GenBank/DDBJ whole genome shotgun (WGS) entry which is preliminary data.</text>
</comment>
<evidence type="ECO:0000313" key="1">
    <source>
        <dbReference type="EMBL" id="KAK8054817.1"/>
    </source>
</evidence>
<reference evidence="1 2" key="1">
    <citation type="submission" date="2023-01" db="EMBL/GenBank/DDBJ databases">
        <title>Analysis of 21 Apiospora genomes using comparative genomics revels a genus with tremendous synthesis potential of carbohydrate active enzymes and secondary metabolites.</title>
        <authorList>
            <person name="Sorensen T."/>
        </authorList>
    </citation>
    <scope>NUCLEOTIDE SEQUENCE [LARGE SCALE GENOMIC DNA]</scope>
    <source>
        <strain evidence="1 2">CBS 33761</strain>
    </source>
</reference>
<dbReference type="EMBL" id="JAQQWK010000001">
    <property type="protein sequence ID" value="KAK8054817.1"/>
    <property type="molecule type" value="Genomic_DNA"/>
</dbReference>
<protein>
    <recommendedName>
        <fullName evidence="3">NmrA-like domain-containing protein</fullName>
    </recommendedName>
</protein>
<gene>
    <name evidence="1" type="ORF">PG993_000044</name>
</gene>
<accession>A0ABR1U7X6</accession>
<organism evidence="1 2">
    <name type="scientific">Apiospora rasikravindrae</name>
    <dbReference type="NCBI Taxonomy" id="990691"/>
    <lineage>
        <taxon>Eukaryota</taxon>
        <taxon>Fungi</taxon>
        <taxon>Dikarya</taxon>
        <taxon>Ascomycota</taxon>
        <taxon>Pezizomycotina</taxon>
        <taxon>Sordariomycetes</taxon>
        <taxon>Xylariomycetidae</taxon>
        <taxon>Amphisphaeriales</taxon>
        <taxon>Apiosporaceae</taxon>
        <taxon>Apiospora</taxon>
    </lineage>
</organism>
<dbReference type="Proteomes" id="UP001444661">
    <property type="component" value="Unassembled WGS sequence"/>
</dbReference>
<evidence type="ECO:0008006" key="3">
    <source>
        <dbReference type="Google" id="ProtNLM"/>
    </source>
</evidence>
<proteinExistence type="predicted"/>